<keyword evidence="3 5" id="KW-0732">Signal</keyword>
<organism evidence="7 8">
    <name type="scientific">Litorivita pollutaquae</name>
    <dbReference type="NCBI Taxonomy" id="2200892"/>
    <lineage>
        <taxon>Bacteria</taxon>
        <taxon>Pseudomonadati</taxon>
        <taxon>Pseudomonadota</taxon>
        <taxon>Alphaproteobacteria</taxon>
        <taxon>Rhodobacterales</taxon>
        <taxon>Paracoccaceae</taxon>
        <taxon>Litorivita</taxon>
    </lineage>
</organism>
<dbReference type="EMBL" id="QFVT01000005">
    <property type="protein sequence ID" value="PYC47559.1"/>
    <property type="molecule type" value="Genomic_DNA"/>
</dbReference>
<accession>A0A2V4MPU8</accession>
<dbReference type="SMART" id="SM00062">
    <property type="entry name" value="PBPb"/>
    <property type="match status" value="1"/>
</dbReference>
<protein>
    <submittedName>
        <fullName evidence="7">Amino acid ABC transporter substrate-binding protein</fullName>
    </submittedName>
</protein>
<sequence length="300" mass="32359">MWDAIRKTALGLIALACLAGQAAARCEDYVPQPKPQNASRDIIGQDLDQIVARGWVDIALFEEFPPYSYAENGKPTGIDVEIGALIAQALGVEPKFRLVGAGENLDADLRNWIWKGPVTGGRVANIMMHIPYDSTFACRAEQVVFTGQYATESIAIAYAQSAYPDGEAPVPAYFRFDPVGVENDSISDFYLTAFPGGQLSKKMARYPTTADAMAGLAAGEVKAVMGPRTQLEAGLTDGLKVHQPPLPGFAVGQWTLGTAVNFRYRALGYAVDDAIFAAIEDGRIADIYAKYGATWQAPER</sequence>
<reference evidence="7 8" key="1">
    <citation type="submission" date="2018-05" db="EMBL/GenBank/DDBJ databases">
        <title>Oceanovita maritima gen. nov., sp. nov., a marine bacterium in the family Rhodobacteraceae isolated from surface seawater of Lundu port Xiamen, China.</title>
        <authorList>
            <person name="Hetharua B.H."/>
            <person name="Min D."/>
            <person name="Liao H."/>
            <person name="Tian Y."/>
        </authorList>
    </citation>
    <scope>NUCLEOTIDE SEQUENCE [LARGE SCALE GENOMIC DNA]</scope>
    <source>
        <strain evidence="7 8">FSX-11</strain>
    </source>
</reference>
<dbReference type="FunFam" id="3.40.190.10:FF:000806">
    <property type="entry name" value="Polar amino acid uptake family ABC transporter, periplasmic substrate-binding protein"/>
    <property type="match status" value="1"/>
</dbReference>
<dbReference type="RefSeq" id="WP_110795868.1">
    <property type="nucleotide sequence ID" value="NZ_KZ826484.1"/>
</dbReference>
<evidence type="ECO:0000256" key="1">
    <source>
        <dbReference type="ARBA" id="ARBA00004196"/>
    </source>
</evidence>
<comment type="subcellular location">
    <subcellularLocation>
        <location evidence="1">Cell envelope</location>
    </subcellularLocation>
</comment>
<dbReference type="AlphaFoldDB" id="A0A2V4MPU8"/>
<dbReference type="Gene3D" id="3.40.190.10">
    <property type="entry name" value="Periplasmic binding protein-like II"/>
    <property type="match status" value="2"/>
</dbReference>
<dbReference type="Pfam" id="PF00497">
    <property type="entry name" value="SBP_bac_3"/>
    <property type="match status" value="1"/>
</dbReference>
<dbReference type="PROSITE" id="PS01039">
    <property type="entry name" value="SBP_BACTERIAL_3"/>
    <property type="match status" value="1"/>
</dbReference>
<proteinExistence type="inferred from homology"/>
<dbReference type="PANTHER" id="PTHR35936">
    <property type="entry name" value="MEMBRANE-BOUND LYTIC MUREIN TRANSGLYCOSYLASE F"/>
    <property type="match status" value="1"/>
</dbReference>
<evidence type="ECO:0000313" key="7">
    <source>
        <dbReference type="EMBL" id="PYC47559.1"/>
    </source>
</evidence>
<feature type="domain" description="Solute-binding protein family 3/N-terminal" evidence="6">
    <location>
        <begin position="55"/>
        <end position="295"/>
    </location>
</feature>
<evidence type="ECO:0000313" key="8">
    <source>
        <dbReference type="Proteomes" id="UP000248012"/>
    </source>
</evidence>
<evidence type="ECO:0000256" key="4">
    <source>
        <dbReference type="RuleBase" id="RU003744"/>
    </source>
</evidence>
<comment type="caution">
    <text evidence="7">The sequence shown here is derived from an EMBL/GenBank/DDBJ whole genome shotgun (WGS) entry which is preliminary data.</text>
</comment>
<dbReference type="GO" id="GO:0030313">
    <property type="term" value="C:cell envelope"/>
    <property type="evidence" value="ECO:0007669"/>
    <property type="project" value="UniProtKB-SubCell"/>
</dbReference>
<comment type="similarity">
    <text evidence="2 4">Belongs to the bacterial solute-binding protein 3 family.</text>
</comment>
<dbReference type="InterPro" id="IPR018313">
    <property type="entry name" value="SBP_3_CS"/>
</dbReference>
<keyword evidence="8" id="KW-1185">Reference proteome</keyword>
<gene>
    <name evidence="7" type="ORF">DI396_08910</name>
</gene>
<evidence type="ECO:0000256" key="2">
    <source>
        <dbReference type="ARBA" id="ARBA00010333"/>
    </source>
</evidence>
<dbReference type="OrthoDB" id="6192933at2"/>
<dbReference type="SUPFAM" id="SSF53850">
    <property type="entry name" value="Periplasmic binding protein-like II"/>
    <property type="match status" value="1"/>
</dbReference>
<evidence type="ECO:0000256" key="5">
    <source>
        <dbReference type="SAM" id="SignalP"/>
    </source>
</evidence>
<evidence type="ECO:0000256" key="3">
    <source>
        <dbReference type="ARBA" id="ARBA00022729"/>
    </source>
</evidence>
<name>A0A2V4MPU8_9RHOB</name>
<dbReference type="Proteomes" id="UP000248012">
    <property type="component" value="Unassembled WGS sequence"/>
</dbReference>
<feature type="signal peptide" evidence="5">
    <location>
        <begin position="1"/>
        <end position="24"/>
    </location>
</feature>
<dbReference type="InterPro" id="IPR001638">
    <property type="entry name" value="Solute-binding_3/MltF_N"/>
</dbReference>
<evidence type="ECO:0000259" key="6">
    <source>
        <dbReference type="SMART" id="SM00062"/>
    </source>
</evidence>
<feature type="chain" id="PRO_5015848000" evidence="5">
    <location>
        <begin position="25"/>
        <end position="300"/>
    </location>
</feature>